<dbReference type="KEGG" id="aram:KAR29_02970"/>
<protein>
    <submittedName>
        <fullName evidence="1">DUF4416 family protein</fullName>
    </submittedName>
</protein>
<sequence length="169" mass="19658">MTGLVKRVVALLYPDREWLQWVLDQVEPLWGRPERLLEGVLFASTDYYREIAPVLYRGFCSFPSLQPAEGLVLWKKTAIALERRSAVRRRVNIDPGYVDGARLVLASTKDHGHRVYLGGSVFAEVTLLFRKGRWCPLDYTYSDFRSGVYDAFLSDVRRDWCRQVKEVRQ</sequence>
<dbReference type="InterPro" id="IPR025529">
    <property type="entry name" value="DUF4416"/>
</dbReference>
<dbReference type="RefSeq" id="WP_274374159.1">
    <property type="nucleotide sequence ID" value="NZ_CP072943.1"/>
</dbReference>
<organism evidence="1 2">
    <name type="scientific">Aminithiophilus ramosus</name>
    <dbReference type="NCBI Taxonomy" id="3029084"/>
    <lineage>
        <taxon>Bacteria</taxon>
        <taxon>Thermotogati</taxon>
        <taxon>Synergistota</taxon>
        <taxon>Synergistia</taxon>
        <taxon>Synergistales</taxon>
        <taxon>Aminithiophilaceae</taxon>
        <taxon>Aminithiophilus</taxon>
    </lineage>
</organism>
<accession>A0A9Q7AEK3</accession>
<keyword evidence="2" id="KW-1185">Reference proteome</keyword>
<dbReference type="Proteomes" id="UP000671879">
    <property type="component" value="Chromosome"/>
</dbReference>
<dbReference type="AlphaFoldDB" id="A0A9Q7AEK3"/>
<reference evidence="2" key="1">
    <citation type="submission" date="2021-04" db="EMBL/GenBank/DDBJ databases">
        <title>A novel Synergistetes isolate from a pyrite-forming mixed culture.</title>
        <authorList>
            <person name="Bunk B."/>
            <person name="Sproer C."/>
            <person name="Spring S."/>
            <person name="Pester M."/>
        </authorList>
    </citation>
    <scope>NUCLEOTIDE SEQUENCE [LARGE SCALE GENOMIC DNA]</scope>
    <source>
        <strain evidence="2">J.5.4.2-T.3.5.2</strain>
    </source>
</reference>
<evidence type="ECO:0000313" key="2">
    <source>
        <dbReference type="Proteomes" id="UP000671879"/>
    </source>
</evidence>
<dbReference type="EMBL" id="CP072943">
    <property type="protein sequence ID" value="QTX32894.1"/>
    <property type="molecule type" value="Genomic_DNA"/>
</dbReference>
<name>A0A9Q7AEK3_9BACT</name>
<evidence type="ECO:0000313" key="1">
    <source>
        <dbReference type="EMBL" id="QTX32894.1"/>
    </source>
</evidence>
<dbReference type="Pfam" id="PF14385">
    <property type="entry name" value="DUF4416"/>
    <property type="match status" value="1"/>
</dbReference>
<gene>
    <name evidence="1" type="ORF">KAR29_02970</name>
</gene>
<proteinExistence type="predicted"/>